<feature type="region of interest" description="Disordered" evidence="1">
    <location>
        <begin position="183"/>
        <end position="202"/>
    </location>
</feature>
<feature type="transmembrane region" description="Helical" evidence="2">
    <location>
        <begin position="53"/>
        <end position="71"/>
    </location>
</feature>
<keyword evidence="4" id="KW-1185">Reference proteome</keyword>
<keyword evidence="2" id="KW-0812">Transmembrane</keyword>
<feature type="transmembrane region" description="Helical" evidence="2">
    <location>
        <begin position="12"/>
        <end position="32"/>
    </location>
</feature>
<dbReference type="EMBL" id="ANNX02000047">
    <property type="protein sequence ID" value="KYC36124.1"/>
    <property type="molecule type" value="Genomic_DNA"/>
</dbReference>
<dbReference type="Proteomes" id="UP000076925">
    <property type="component" value="Unassembled WGS sequence"/>
</dbReference>
<proteinExistence type="predicted"/>
<comment type="caution">
    <text evidence="3">The sequence shown here is derived from an EMBL/GenBank/DDBJ whole genome shotgun (WGS) entry which is preliminary data.</text>
</comment>
<dbReference type="RefSeq" id="WP_017742818.1">
    <property type="nucleotide sequence ID" value="NZ_KQ976354.1"/>
</dbReference>
<accession>A0A139WUM0</accession>
<evidence type="ECO:0000256" key="1">
    <source>
        <dbReference type="SAM" id="MobiDB-lite"/>
    </source>
</evidence>
<evidence type="ECO:0000313" key="4">
    <source>
        <dbReference type="Proteomes" id="UP000076925"/>
    </source>
</evidence>
<keyword evidence="2" id="KW-1133">Transmembrane helix</keyword>
<protein>
    <submittedName>
        <fullName evidence="3">Uncharacterized protein</fullName>
    </submittedName>
</protein>
<organism evidence="3 4">
    <name type="scientific">Scytonema hofmannii PCC 7110</name>
    <dbReference type="NCBI Taxonomy" id="128403"/>
    <lineage>
        <taxon>Bacteria</taxon>
        <taxon>Bacillati</taxon>
        <taxon>Cyanobacteriota</taxon>
        <taxon>Cyanophyceae</taxon>
        <taxon>Nostocales</taxon>
        <taxon>Scytonemataceae</taxon>
        <taxon>Scytonema</taxon>
    </lineage>
</organism>
<keyword evidence="2" id="KW-0472">Membrane</keyword>
<name>A0A139WUM0_9CYAN</name>
<feature type="transmembrane region" description="Helical" evidence="2">
    <location>
        <begin position="77"/>
        <end position="93"/>
    </location>
</feature>
<dbReference type="AlphaFoldDB" id="A0A139WUM0"/>
<gene>
    <name evidence="3" type="ORF">WA1_41020</name>
</gene>
<evidence type="ECO:0000313" key="3">
    <source>
        <dbReference type="EMBL" id="KYC36124.1"/>
    </source>
</evidence>
<evidence type="ECO:0000256" key="2">
    <source>
        <dbReference type="SAM" id="Phobius"/>
    </source>
</evidence>
<reference evidence="3 4" key="1">
    <citation type="journal article" date="2013" name="Genome Biol. Evol.">
        <title>Genomes of Stigonematalean cyanobacteria (subsection V) and the evolution of oxygenic photosynthesis from prokaryotes to plastids.</title>
        <authorList>
            <person name="Dagan T."/>
            <person name="Roettger M."/>
            <person name="Stucken K."/>
            <person name="Landan G."/>
            <person name="Koch R."/>
            <person name="Major P."/>
            <person name="Gould S.B."/>
            <person name="Goremykin V.V."/>
            <person name="Rippka R."/>
            <person name="Tandeau de Marsac N."/>
            <person name="Gugger M."/>
            <person name="Lockhart P.J."/>
            <person name="Allen J.F."/>
            <person name="Brune I."/>
            <person name="Maus I."/>
            <person name="Puhler A."/>
            <person name="Martin W.F."/>
        </authorList>
    </citation>
    <scope>NUCLEOTIDE SEQUENCE [LARGE SCALE GENOMIC DNA]</scope>
    <source>
        <strain evidence="3 4">PCC 7110</strain>
    </source>
</reference>
<sequence>MIYSNLLDNVPAILGLGFTGVWLIYKAMLIAYKLDIVREVRNWFNHRPIIIPSLFFISSPFILTFMSKSFFNNSDDLIKAFTPITCIAAYIAYQQYQVNRQQLRKNLSDKRFQVYVSTMTLVAVAIKNIPELIKEKCINFEPHFYESQFLFGADVNKKLEEIYSKAYDLMSYKENIKELNDYGTKQSQENPDWYNDEKGESDKNQNIQDLKYNCKKSKEIREWFEKEKDAIKSLFHPYIDLSSIAIERDKNYC</sequence>